<dbReference type="PROSITE" id="PS50175">
    <property type="entry name" value="ASP_PROT_RETROV"/>
    <property type="match status" value="1"/>
</dbReference>
<dbReference type="GO" id="GO:0004190">
    <property type="term" value="F:aspartic-type endopeptidase activity"/>
    <property type="evidence" value="ECO:0007669"/>
    <property type="project" value="InterPro"/>
</dbReference>
<name>A0A845B1Z8_9SPHN</name>
<dbReference type="CDD" id="cd05483">
    <property type="entry name" value="retropepsin_like_bacteria"/>
    <property type="match status" value="1"/>
</dbReference>
<dbReference type="SUPFAM" id="SSF50630">
    <property type="entry name" value="Acid proteases"/>
    <property type="match status" value="1"/>
</dbReference>
<dbReference type="InterPro" id="IPR021109">
    <property type="entry name" value="Peptidase_aspartic_dom_sf"/>
</dbReference>
<dbReference type="GO" id="GO:0006508">
    <property type="term" value="P:proteolysis"/>
    <property type="evidence" value="ECO:0007669"/>
    <property type="project" value="InterPro"/>
</dbReference>
<dbReference type="AlphaFoldDB" id="A0A845B1Z8"/>
<evidence type="ECO:0000313" key="4">
    <source>
        <dbReference type="Proteomes" id="UP000431922"/>
    </source>
</evidence>
<dbReference type="EMBL" id="WTYL01000002">
    <property type="protein sequence ID" value="MXP44605.1"/>
    <property type="molecule type" value="Genomic_DNA"/>
</dbReference>
<proteinExistence type="predicted"/>
<evidence type="ECO:0000313" key="3">
    <source>
        <dbReference type="EMBL" id="MXP44605.1"/>
    </source>
</evidence>
<dbReference type="InterPro" id="IPR001969">
    <property type="entry name" value="Aspartic_peptidase_AS"/>
</dbReference>
<evidence type="ECO:0000256" key="1">
    <source>
        <dbReference type="ARBA" id="ARBA00022801"/>
    </source>
</evidence>
<dbReference type="InterPro" id="IPR034122">
    <property type="entry name" value="Retropepsin-like_bacterial"/>
</dbReference>
<dbReference type="PROSITE" id="PS00141">
    <property type="entry name" value="ASP_PROTEASE"/>
    <property type="match status" value="1"/>
</dbReference>
<comment type="caution">
    <text evidence="3">The sequence shown here is derived from an EMBL/GenBank/DDBJ whole genome shotgun (WGS) entry which is preliminary data.</text>
</comment>
<evidence type="ECO:0000259" key="2">
    <source>
        <dbReference type="PROSITE" id="PS50175"/>
    </source>
</evidence>
<protein>
    <recommendedName>
        <fullName evidence="2">Peptidase A2 domain-containing protein</fullName>
    </recommendedName>
</protein>
<feature type="domain" description="Peptidase A2" evidence="2">
    <location>
        <begin position="70"/>
        <end position="148"/>
    </location>
</feature>
<dbReference type="Proteomes" id="UP000431922">
    <property type="component" value="Unassembled WGS sequence"/>
</dbReference>
<reference evidence="3 4" key="1">
    <citation type="submission" date="2019-12" db="EMBL/GenBank/DDBJ databases">
        <title>Genomic-based taxomic classification of the family Erythrobacteraceae.</title>
        <authorList>
            <person name="Xu L."/>
        </authorList>
    </citation>
    <scope>NUCLEOTIDE SEQUENCE [LARGE SCALE GENOMIC DNA]</scope>
    <source>
        <strain evidence="3 4">KCTC 42453</strain>
    </source>
</reference>
<accession>A0A845B1Z8</accession>
<dbReference type="OrthoDB" id="7595324at2"/>
<dbReference type="InterPro" id="IPR001995">
    <property type="entry name" value="Peptidase_A2_cat"/>
</dbReference>
<gene>
    <name evidence="3" type="ORF">GRI65_09065</name>
</gene>
<dbReference type="Gene3D" id="2.40.70.10">
    <property type="entry name" value="Acid Proteases"/>
    <property type="match status" value="1"/>
</dbReference>
<dbReference type="RefSeq" id="WP_160756179.1">
    <property type="nucleotide sequence ID" value="NZ_WTYL01000002.1"/>
</dbReference>
<keyword evidence="1" id="KW-0378">Hydrolase</keyword>
<sequence>MRQILHFTAGVVATVAITPFFALQDARLPPSAFATRTASVQLQTDGALKGIQRADNGLFFVDGNMGSETVRFLVDTGASHMVLSHEAAQKIDSYARLADTEKLLTAGGVVDVDWIVIKEIAFDGHVMKNLKAAIPRKDVGVSLLGQNGLAQFASIHIDGDHLTFRGSSPALAKKVPPEND</sequence>
<organism evidence="3 4">
    <name type="scientific">Allopontixanthobacter sediminis</name>
    <dbReference type="NCBI Taxonomy" id="1689985"/>
    <lineage>
        <taxon>Bacteria</taxon>
        <taxon>Pseudomonadati</taxon>
        <taxon>Pseudomonadota</taxon>
        <taxon>Alphaproteobacteria</taxon>
        <taxon>Sphingomonadales</taxon>
        <taxon>Erythrobacteraceae</taxon>
        <taxon>Allopontixanthobacter</taxon>
    </lineage>
</organism>
<dbReference type="Pfam" id="PF13975">
    <property type="entry name" value="gag-asp_proteas"/>
    <property type="match status" value="1"/>
</dbReference>
<keyword evidence="4" id="KW-1185">Reference proteome</keyword>